<keyword evidence="6" id="KW-0802">TPR repeat</keyword>
<feature type="compositionally biased region" description="Polar residues" evidence="7">
    <location>
        <begin position="197"/>
        <end position="210"/>
    </location>
</feature>
<feature type="domain" description="PRP1 splicing factor N-terminal" evidence="8">
    <location>
        <begin position="216"/>
        <end position="255"/>
    </location>
</feature>
<dbReference type="VEuPathDB" id="AmoebaDB:NF0029670"/>
<dbReference type="Proteomes" id="UP000444721">
    <property type="component" value="Unassembled WGS sequence"/>
</dbReference>
<dbReference type="GO" id="GO:0071013">
    <property type="term" value="C:catalytic step 2 spliceosome"/>
    <property type="evidence" value="ECO:0007669"/>
    <property type="project" value="TreeGrafter"/>
</dbReference>
<evidence type="ECO:0000256" key="3">
    <source>
        <dbReference type="ARBA" id="ARBA00022737"/>
    </source>
</evidence>
<evidence type="ECO:0000313" key="9">
    <source>
        <dbReference type="EMBL" id="KAF0982510.1"/>
    </source>
</evidence>
<dbReference type="OMA" id="NIWEIIT"/>
<dbReference type="InterPro" id="IPR045075">
    <property type="entry name" value="Syf1-like"/>
</dbReference>
<feature type="compositionally biased region" description="Low complexity" evidence="7">
    <location>
        <begin position="106"/>
        <end position="117"/>
    </location>
</feature>
<dbReference type="SUPFAM" id="SSF48452">
    <property type="entry name" value="TPR-like"/>
    <property type="match status" value="3"/>
</dbReference>
<dbReference type="GO" id="GO:0000244">
    <property type="term" value="P:spliceosomal tri-snRNP complex assembly"/>
    <property type="evidence" value="ECO:0007669"/>
    <property type="project" value="TreeGrafter"/>
</dbReference>
<feature type="compositionally biased region" description="Low complexity" evidence="7">
    <location>
        <begin position="87"/>
        <end position="97"/>
    </location>
</feature>
<feature type="region of interest" description="Disordered" evidence="7">
    <location>
        <begin position="171"/>
        <end position="210"/>
    </location>
</feature>
<dbReference type="SMART" id="SM00386">
    <property type="entry name" value="HAT"/>
    <property type="match status" value="12"/>
</dbReference>
<evidence type="ECO:0000256" key="7">
    <source>
        <dbReference type="SAM" id="MobiDB-lite"/>
    </source>
</evidence>
<dbReference type="InterPro" id="IPR019734">
    <property type="entry name" value="TPR_rpt"/>
</dbReference>
<dbReference type="InterPro" id="IPR003107">
    <property type="entry name" value="HAT"/>
</dbReference>
<keyword evidence="3" id="KW-0677">Repeat</keyword>
<sequence>MLPPQKNPKSSFTNPKRTAAAIRSALSTHPSNNTITTTNILPPPPPPPERKFISADALFGEPPPGYIPGAGRGATGFTTRSDIGPARIPSSRFDSSRSGGGVNDFINSSTASSTTNDTITMEDDAMINSSSFDEWSGYGDNTLGRVTGIEDEEDREADAIWDQVAQRLESKRKKKKLTPLDASSSTTTPTTTTLTTNISQSPSNQPSKYSKYSMLTQSLDSQKPMIASTFSDIKEQLKYLSKQEWANIPEVSGSTTALKNPNRMNQQMYERYTATPDHLILDQFNTTLSGNSLSGGGSGGVNSIRTSSTGQSGTLTDLRALGEMRESIIKTKLQSLEESVGGKSTIDPKNYMSGLESQIVLGTDQYADIKRYRKLFKKATKVKPMNASSWIGRARLEELAGDLKKACHIIAKGCHCVKNSEELWLESIRLHLQYYGGASSSATNPMMSNSSSTSSGGAGGAGGASGAGGGTHSLMSSTMDTTTSKTLVDTTTPTPTMAQSICCEAIEHLPHSVKLWLKASELESDLEKKKKILRKALSTQPQSIQLWKEAIELEQDENNAKTLLERAIECIPTSVELWLALAKLNDYGNAKKILSRAVSKLPKEPQIWISGAYLEEEHNPHNESVVRNLIKKAIDTLKKLLQVTASSTTTTTTTSSSTTTTHGSLSREEWMEYAKQAEKTHHILTCRAIIEEIISYGLNDMTEKEKKHIYLNDAHACASQGYTETARAIYDCARKEFPSKKSVWLNSYEFESCCCERSTPTSAAPTLLSNVGVLTDTTSTPDTTTTTNTTTNTTTSITTTTNTTIPHTPQQERLQQLLSQATTNCPNCEDLWLIRAKYEWKVFNHIENARQVLEEAFKTSESNQNNENIWLAFVKLEFENEEYLRARLLLEHARNHFLKSSSVGGGNNSTSNNSTSSSSGSSSASIWIRSAQFERRVFHHESMKRILLSQIEMYSQKEHHDNNTTQPLPQHEEPLSLQTTSMEEFILTQALEKYPKEHKLWLMRGQYEEEVLYSNLNAFNTTNTNTANTINTPTTANTINTTTTSNTTTLTTSNSNTTTSNTTTTPTDSSSSSLQTLIDKSCKIYEDGLKHCPHSIPLWLSLFRLYFNPLVLPKSLMNITKARALLDRALLKNPSSASLWLALMKLEYHQSNSQMDVSTICTPIAMTPTLLSTCLATLSKGIQSIQSIHTSKIGNTKNSIGVLWSFTIPLEIVQKRKAAIANALKHCDRDPYVILQIALDFYRERRFEKAKEWLRKALTVDPKNGDLWILLYRMEWSSDSSSSTLKSIPSQTQLTLL</sequence>
<organism evidence="9 10">
    <name type="scientific">Naegleria fowleri</name>
    <name type="common">Brain eating amoeba</name>
    <dbReference type="NCBI Taxonomy" id="5763"/>
    <lineage>
        <taxon>Eukaryota</taxon>
        <taxon>Discoba</taxon>
        <taxon>Heterolobosea</taxon>
        <taxon>Tetramitia</taxon>
        <taxon>Eutetramitia</taxon>
        <taxon>Vahlkampfiidae</taxon>
        <taxon>Naegleria</taxon>
    </lineage>
</organism>
<dbReference type="GeneID" id="68118655"/>
<feature type="compositionally biased region" description="Low complexity" evidence="7">
    <location>
        <begin position="472"/>
        <end position="485"/>
    </location>
</feature>
<dbReference type="VEuPathDB" id="AmoebaDB:NfTy_019040"/>
<dbReference type="Pfam" id="PF06424">
    <property type="entry name" value="PRP1_N"/>
    <property type="match status" value="2"/>
</dbReference>
<accession>A0A6A5C9Y4</accession>
<dbReference type="GO" id="GO:0046540">
    <property type="term" value="C:U4/U6 x U5 tri-snRNP complex"/>
    <property type="evidence" value="ECO:0007669"/>
    <property type="project" value="TreeGrafter"/>
</dbReference>
<gene>
    <name evidence="9" type="ORF">FDP41_011440</name>
</gene>
<dbReference type="PANTHER" id="PTHR11246">
    <property type="entry name" value="PRE-MRNA SPLICING FACTOR"/>
    <property type="match status" value="1"/>
</dbReference>
<comment type="subcellular location">
    <subcellularLocation>
        <location evidence="1">Nucleus</location>
    </subcellularLocation>
</comment>
<protein>
    <recommendedName>
        <fullName evidence="8">PRP1 splicing factor N-terminal domain-containing protein</fullName>
    </recommendedName>
</protein>
<feature type="region of interest" description="Disordered" evidence="7">
    <location>
        <begin position="1027"/>
        <end position="1071"/>
    </location>
</feature>
<feature type="compositionally biased region" description="Low complexity" evidence="7">
    <location>
        <begin position="908"/>
        <end position="922"/>
    </location>
</feature>
<feature type="compositionally biased region" description="Low complexity" evidence="7">
    <location>
        <begin position="179"/>
        <end position="196"/>
    </location>
</feature>
<feature type="region of interest" description="Disordered" evidence="7">
    <location>
        <begin position="779"/>
        <end position="805"/>
    </location>
</feature>
<feature type="compositionally biased region" description="Gly residues" evidence="7">
    <location>
        <begin position="456"/>
        <end position="471"/>
    </location>
</feature>
<reference evidence="9 10" key="1">
    <citation type="journal article" date="2019" name="Sci. Rep.">
        <title>Nanopore sequencing improves the draft genome of the human pathogenic amoeba Naegleria fowleri.</title>
        <authorList>
            <person name="Liechti N."/>
            <person name="Schurch N."/>
            <person name="Bruggmann R."/>
            <person name="Wittwer M."/>
        </authorList>
    </citation>
    <scope>NUCLEOTIDE SEQUENCE [LARGE SCALE GENOMIC DNA]</scope>
    <source>
        <strain evidence="9 10">ATCC 30894</strain>
    </source>
</reference>
<dbReference type="InterPro" id="IPR010491">
    <property type="entry name" value="PRP1_N"/>
</dbReference>
<dbReference type="SMART" id="SM00028">
    <property type="entry name" value="TPR"/>
    <property type="match status" value="3"/>
</dbReference>
<evidence type="ECO:0000256" key="6">
    <source>
        <dbReference type="PROSITE-ProRule" id="PRU00339"/>
    </source>
</evidence>
<evidence type="ECO:0000256" key="5">
    <source>
        <dbReference type="ARBA" id="ARBA00023242"/>
    </source>
</evidence>
<feature type="region of interest" description="Disordered" evidence="7">
    <location>
        <begin position="900"/>
        <end position="922"/>
    </location>
</feature>
<dbReference type="PANTHER" id="PTHR11246:SF1">
    <property type="entry name" value="PRE-MRNA-PROCESSING FACTOR 6"/>
    <property type="match status" value="1"/>
</dbReference>
<keyword evidence="10" id="KW-1185">Reference proteome</keyword>
<dbReference type="Gene3D" id="1.25.40.10">
    <property type="entry name" value="Tetratricopeptide repeat domain"/>
    <property type="match status" value="5"/>
</dbReference>
<dbReference type="OrthoDB" id="440128at2759"/>
<dbReference type="EMBL" id="VFQX01000009">
    <property type="protein sequence ID" value="KAF0982510.1"/>
    <property type="molecule type" value="Genomic_DNA"/>
</dbReference>
<dbReference type="VEuPathDB" id="AmoebaDB:FDP41_011440"/>
<feature type="domain" description="PRP1 splicing factor N-terminal" evidence="8">
    <location>
        <begin position="62"/>
        <end position="185"/>
    </location>
</feature>
<feature type="compositionally biased region" description="Polar residues" evidence="7">
    <location>
        <begin position="25"/>
        <end position="40"/>
    </location>
</feature>
<feature type="region of interest" description="Disordered" evidence="7">
    <location>
        <begin position="443"/>
        <end position="485"/>
    </location>
</feature>
<dbReference type="InterPro" id="IPR011990">
    <property type="entry name" value="TPR-like_helical_dom_sf"/>
</dbReference>
<evidence type="ECO:0000313" key="10">
    <source>
        <dbReference type="Proteomes" id="UP000444721"/>
    </source>
</evidence>
<keyword evidence="4" id="KW-0508">mRNA splicing</keyword>
<evidence type="ECO:0000259" key="8">
    <source>
        <dbReference type="Pfam" id="PF06424"/>
    </source>
</evidence>
<keyword evidence="2" id="KW-0507">mRNA processing</keyword>
<evidence type="ECO:0000256" key="1">
    <source>
        <dbReference type="ARBA" id="ARBA00004123"/>
    </source>
</evidence>
<evidence type="ECO:0000256" key="4">
    <source>
        <dbReference type="ARBA" id="ARBA00023187"/>
    </source>
</evidence>
<feature type="repeat" description="TPR" evidence="6">
    <location>
        <begin position="1231"/>
        <end position="1264"/>
    </location>
</feature>
<proteinExistence type="predicted"/>
<dbReference type="RefSeq" id="XP_044567223.1">
    <property type="nucleotide sequence ID" value="XM_044701849.1"/>
</dbReference>
<feature type="region of interest" description="Disordered" evidence="7">
    <location>
        <begin position="25"/>
        <end position="49"/>
    </location>
</feature>
<comment type="caution">
    <text evidence="9">The sequence shown here is derived from an EMBL/GenBank/DDBJ whole genome shotgun (WGS) entry which is preliminary data.</text>
</comment>
<feature type="region of interest" description="Disordered" evidence="7">
    <location>
        <begin position="78"/>
        <end position="117"/>
    </location>
</feature>
<evidence type="ECO:0000256" key="2">
    <source>
        <dbReference type="ARBA" id="ARBA00022664"/>
    </source>
</evidence>
<dbReference type="PROSITE" id="PS50005">
    <property type="entry name" value="TPR"/>
    <property type="match status" value="1"/>
</dbReference>
<keyword evidence="5" id="KW-0539">Nucleus</keyword>
<feature type="compositionally biased region" description="Low complexity" evidence="7">
    <location>
        <begin position="443"/>
        <end position="455"/>
    </location>
</feature>
<name>A0A6A5C9Y4_NAEFO</name>